<protein>
    <submittedName>
        <fullName evidence="2">Uncharacterized protein</fullName>
    </submittedName>
</protein>
<keyword evidence="3" id="KW-1185">Reference proteome</keyword>
<accession>A0A1E5UWX5</accession>
<evidence type="ECO:0000313" key="3">
    <source>
        <dbReference type="Proteomes" id="UP000095767"/>
    </source>
</evidence>
<evidence type="ECO:0000256" key="1">
    <source>
        <dbReference type="SAM" id="MobiDB-lite"/>
    </source>
</evidence>
<evidence type="ECO:0000313" key="2">
    <source>
        <dbReference type="EMBL" id="OEL17275.1"/>
    </source>
</evidence>
<feature type="compositionally biased region" description="Basic and acidic residues" evidence="1">
    <location>
        <begin position="1"/>
        <end position="20"/>
    </location>
</feature>
<organism evidence="2 3">
    <name type="scientific">Dichanthelium oligosanthes</name>
    <dbReference type="NCBI Taxonomy" id="888268"/>
    <lineage>
        <taxon>Eukaryota</taxon>
        <taxon>Viridiplantae</taxon>
        <taxon>Streptophyta</taxon>
        <taxon>Embryophyta</taxon>
        <taxon>Tracheophyta</taxon>
        <taxon>Spermatophyta</taxon>
        <taxon>Magnoliopsida</taxon>
        <taxon>Liliopsida</taxon>
        <taxon>Poales</taxon>
        <taxon>Poaceae</taxon>
        <taxon>PACMAD clade</taxon>
        <taxon>Panicoideae</taxon>
        <taxon>Panicodae</taxon>
        <taxon>Paniceae</taxon>
        <taxon>Dichantheliinae</taxon>
        <taxon>Dichanthelium</taxon>
    </lineage>
</organism>
<feature type="region of interest" description="Disordered" evidence="1">
    <location>
        <begin position="1"/>
        <end position="30"/>
    </location>
</feature>
<dbReference type="Proteomes" id="UP000095767">
    <property type="component" value="Unassembled WGS sequence"/>
</dbReference>
<comment type="caution">
    <text evidence="2">The sequence shown here is derived from an EMBL/GenBank/DDBJ whole genome shotgun (WGS) entry which is preliminary data.</text>
</comment>
<name>A0A1E5UWX5_9POAL</name>
<dbReference type="AlphaFoldDB" id="A0A1E5UWX5"/>
<proteinExistence type="predicted"/>
<dbReference type="EMBL" id="LWDX02060472">
    <property type="protein sequence ID" value="OEL17275.1"/>
    <property type="molecule type" value="Genomic_DNA"/>
</dbReference>
<dbReference type="STRING" id="888268.A0A1E5UWX5"/>
<reference evidence="2 3" key="1">
    <citation type="submission" date="2016-09" db="EMBL/GenBank/DDBJ databases">
        <title>The draft genome of Dichanthelium oligosanthes: A C3 panicoid grass species.</title>
        <authorList>
            <person name="Studer A.J."/>
            <person name="Schnable J.C."/>
            <person name="Brutnell T.P."/>
        </authorList>
    </citation>
    <scope>NUCLEOTIDE SEQUENCE [LARGE SCALE GENOMIC DNA]</scope>
    <source>
        <strain evidence="3">cv. Kellogg 1175</strain>
        <tissue evidence="2">Leaf</tissue>
    </source>
</reference>
<sequence>MISDSGVKDEGRLGKPDRRRLIPSSNDPIHTTKDIMISMEKHFAVTRGMDNKVKVFVAQPWRLPMANKILGKQLRRHAGGRGASEVSDGEESLPAEITACYQDGYPRDDVPRALRLLDSSHRDGSIYRDNCHWKQEYRIADRNESE</sequence>
<gene>
    <name evidence="2" type="ORF">BAE44_0021707</name>
</gene>